<dbReference type="InterPro" id="IPR004846">
    <property type="entry name" value="T2SS/T3SS_dom"/>
</dbReference>
<keyword evidence="3" id="KW-0732">Signal</keyword>
<comment type="subcellular location">
    <subcellularLocation>
        <location evidence="7">Cell outer membrane</location>
    </subcellularLocation>
    <subcellularLocation>
        <location evidence="1">Membrane</location>
    </subcellularLocation>
</comment>
<accession>A0A2K9APU3</accession>
<keyword evidence="5" id="KW-0998">Cell outer membrane</keyword>
<keyword evidence="4" id="KW-0472">Membrane</keyword>
<dbReference type="PANTHER" id="PTHR30604:SF1">
    <property type="entry name" value="DNA UTILIZATION PROTEIN HOFQ"/>
    <property type="match status" value="1"/>
</dbReference>
<evidence type="ECO:0000256" key="1">
    <source>
        <dbReference type="ARBA" id="ARBA00004370"/>
    </source>
</evidence>
<dbReference type="Pfam" id="PF07660">
    <property type="entry name" value="STN"/>
    <property type="match status" value="1"/>
</dbReference>
<dbReference type="Gene3D" id="2.60.40.3470">
    <property type="match status" value="1"/>
</dbReference>
<dbReference type="InterPro" id="IPR005644">
    <property type="entry name" value="NolW-like"/>
</dbReference>
<dbReference type="InterPro" id="IPR011662">
    <property type="entry name" value="Secretin/TonB_short_N"/>
</dbReference>
<name>A0A2K9APU3_9GAMM</name>
<dbReference type="Pfam" id="PF11741">
    <property type="entry name" value="AMIN"/>
    <property type="match status" value="2"/>
</dbReference>
<dbReference type="InterPro" id="IPR004845">
    <property type="entry name" value="T2SS_GspD_CS"/>
</dbReference>
<dbReference type="OrthoDB" id="9779724at2"/>
<proteinExistence type="inferred from homology"/>
<dbReference type="InterPro" id="IPR051808">
    <property type="entry name" value="Type_IV_pilus_biogenesis"/>
</dbReference>
<evidence type="ECO:0000256" key="7">
    <source>
        <dbReference type="RuleBase" id="RU004004"/>
    </source>
</evidence>
<dbReference type="GO" id="GO:0009279">
    <property type="term" value="C:cell outer membrane"/>
    <property type="evidence" value="ECO:0007669"/>
    <property type="project" value="UniProtKB-SubCell"/>
</dbReference>
<dbReference type="RefSeq" id="WP_106647444.1">
    <property type="nucleotide sequence ID" value="NZ_BMGO01000001.1"/>
</dbReference>
<dbReference type="Gene3D" id="3.30.1370.130">
    <property type="match status" value="1"/>
</dbReference>
<evidence type="ECO:0000313" key="9">
    <source>
        <dbReference type="Proteomes" id="UP000232693"/>
    </source>
</evidence>
<dbReference type="GO" id="GO:0009306">
    <property type="term" value="P:protein secretion"/>
    <property type="evidence" value="ECO:0007669"/>
    <property type="project" value="InterPro"/>
</dbReference>
<sequence length="701" mass="76164">MNNTNHLWTNKSQLGKSTMLTKTTTFMKSCSVFAFAMLASWAVHASQLEAINYNVLPGDKVQLRMTYSDVPPTPQEFTTANPARISMDFEGVDSGLDFKTKDIGVGVVNSVTAIQAQNRTRVVINLSELVSYNSQIEGTDYVVTLEQGSVTASGDSKPSRTSSYSPGSGYDISGIDFRRGVNGEGRVLVNLGNPNVSVDLRQEGRTVIADFMGADIDPAFIRRLDVIDFGTPAQIVETSTRGNAVRLAIRANDSFEYLAYQANDQYTIELKPLTQQEIEKREREQPKYSGEKLTLQFQDMDLKAILHTLGDFAGINIVISDDVQGSMALNLVNVPWDQALDIILKSKGLGKRQEGNVMMIAPADIIAQREQQELEANKQQEELAPLRTELIQVNYAKAAEIAGILQAGLGGGSGDKKSVGILSERGSVTIDQRTNTILIQDVATKIEDVRRLVAQLDIPVRQVLIEARIVTADDGFARDLGSRFGVSDVMNSGEVNGDFNVNLPIANPAGSLGLSFARLQDGIVVDMELSALESENRGEVVASPKVITANQKEAYIKAGEEIPYLQGASSGASNVQFKEAVLELKVTPQITPDGRVILDLAITQDTRGENVIFTNPDGGGSAGAPAINTQEIGTQVLVDNGETIVLGGIFQHRTTYDESKVPLLGDIPLLGWLFKNTQREDTKQELLIFVTPKIIEQGLKN</sequence>
<evidence type="ECO:0000256" key="3">
    <source>
        <dbReference type="ARBA" id="ARBA00022729"/>
    </source>
</evidence>
<dbReference type="Gene3D" id="2.60.40.3500">
    <property type="match status" value="1"/>
</dbReference>
<dbReference type="KEGG" id="kpd:CW740_10460"/>
<reference evidence="8 9" key="1">
    <citation type="submission" date="2017-12" db="EMBL/GenBank/DDBJ databases">
        <title>Kangiella profundi FT102 completed genome.</title>
        <authorList>
            <person name="Xu J."/>
            <person name="Wang J."/>
            <person name="Lu Y."/>
        </authorList>
    </citation>
    <scope>NUCLEOTIDE SEQUENCE [LARGE SCALE GENOMIC DNA]</scope>
    <source>
        <strain evidence="8 9">FT102</strain>
    </source>
</reference>
<evidence type="ECO:0000256" key="6">
    <source>
        <dbReference type="RuleBase" id="RU004003"/>
    </source>
</evidence>
<gene>
    <name evidence="8" type="ORF">CW740_10460</name>
</gene>
<evidence type="ECO:0000313" key="8">
    <source>
        <dbReference type="EMBL" id="AUD79642.1"/>
    </source>
</evidence>
<dbReference type="InterPro" id="IPR021731">
    <property type="entry name" value="AMIN_dom"/>
</dbReference>
<evidence type="ECO:0000256" key="2">
    <source>
        <dbReference type="ARBA" id="ARBA00022448"/>
    </source>
</evidence>
<dbReference type="SMART" id="SM00965">
    <property type="entry name" value="STN"/>
    <property type="match status" value="1"/>
</dbReference>
<dbReference type="PROSITE" id="PS00875">
    <property type="entry name" value="T2SP_D"/>
    <property type="match status" value="1"/>
</dbReference>
<organism evidence="8 9">
    <name type="scientific">Kangiella profundi</name>
    <dbReference type="NCBI Taxonomy" id="1561924"/>
    <lineage>
        <taxon>Bacteria</taxon>
        <taxon>Pseudomonadati</taxon>
        <taxon>Pseudomonadota</taxon>
        <taxon>Gammaproteobacteria</taxon>
        <taxon>Kangiellales</taxon>
        <taxon>Kangiellaceae</taxon>
        <taxon>Kangiella</taxon>
    </lineage>
</organism>
<evidence type="ECO:0000256" key="5">
    <source>
        <dbReference type="ARBA" id="ARBA00023237"/>
    </source>
</evidence>
<dbReference type="Gene3D" id="3.30.1370.120">
    <property type="match status" value="1"/>
</dbReference>
<evidence type="ECO:0000256" key="4">
    <source>
        <dbReference type="ARBA" id="ARBA00023136"/>
    </source>
</evidence>
<dbReference type="AlphaFoldDB" id="A0A2K9APU3"/>
<dbReference type="PANTHER" id="PTHR30604">
    <property type="entry name" value="PROTEIN TRANSPORT PROTEIN HOFQ"/>
    <property type="match status" value="1"/>
</dbReference>
<dbReference type="PRINTS" id="PR00811">
    <property type="entry name" value="BCTERIALGSPD"/>
</dbReference>
<comment type="similarity">
    <text evidence="6">Belongs to the bacterial secretin family.</text>
</comment>
<keyword evidence="2 7" id="KW-0813">Transport</keyword>
<dbReference type="EMBL" id="CP025120">
    <property type="protein sequence ID" value="AUD79642.1"/>
    <property type="molecule type" value="Genomic_DNA"/>
</dbReference>
<dbReference type="InterPro" id="IPR038591">
    <property type="entry name" value="NolW-like_sf"/>
</dbReference>
<keyword evidence="9" id="KW-1185">Reference proteome</keyword>
<dbReference type="InterPro" id="IPR001775">
    <property type="entry name" value="GspD/PilQ"/>
</dbReference>
<dbReference type="Pfam" id="PF00263">
    <property type="entry name" value="Secretin"/>
    <property type="match status" value="1"/>
</dbReference>
<dbReference type="Proteomes" id="UP000232693">
    <property type="component" value="Chromosome"/>
</dbReference>
<protein>
    <submittedName>
        <fullName evidence="8">Type IV pilus secretin PilQ</fullName>
    </submittedName>
</protein>
<dbReference type="Pfam" id="PF03958">
    <property type="entry name" value="Secretin_N"/>
    <property type="match status" value="1"/>
</dbReference>